<dbReference type="KEGG" id="hte:Hydth_1250"/>
<dbReference type="Pfam" id="PF04963">
    <property type="entry name" value="Sigma54_CBD"/>
    <property type="match status" value="1"/>
</dbReference>
<keyword evidence="6" id="KW-0731">Sigma factor</keyword>
<dbReference type="PROSITE" id="PS00356">
    <property type="entry name" value="HTH_LACI_1"/>
    <property type="match status" value="1"/>
</dbReference>
<dbReference type="Pfam" id="PF04552">
    <property type="entry name" value="Sigma54_DBD"/>
    <property type="match status" value="1"/>
</dbReference>
<evidence type="ECO:0000256" key="1">
    <source>
        <dbReference type="ARBA" id="ARBA00008798"/>
    </source>
</evidence>
<reference evidence="11 12" key="1">
    <citation type="journal article" date="2010" name="J. Bacteriol.">
        <title>Complete genome sequence of the thermophilic, obligately chemolithoautotrophic hydrogen-oxidizing bacterium Hydrogenobacter thermophilus TK-6.</title>
        <authorList>
            <person name="Arai H."/>
            <person name="Kanbe H."/>
            <person name="Ishii M."/>
            <person name="Igarashi Y."/>
        </authorList>
    </citation>
    <scope>NUCLEOTIDE SEQUENCE [LARGE SCALE GENOMIC DNA]</scope>
    <source>
        <strain evidence="12">DSM 6534 / IAM 12695 / TK-6 [Tokyo]</strain>
    </source>
</reference>
<dbReference type="GO" id="GO:0016779">
    <property type="term" value="F:nucleotidyltransferase activity"/>
    <property type="evidence" value="ECO:0007669"/>
    <property type="project" value="UniProtKB-KW"/>
</dbReference>
<dbReference type="EMBL" id="AP011112">
    <property type="protein sequence ID" value="BAI69712.1"/>
    <property type="molecule type" value="Genomic_DNA"/>
</dbReference>
<gene>
    <name evidence="11" type="primary">rpoN</name>
    <name evidence="11" type="ordered locus">HTH_1258</name>
</gene>
<dbReference type="STRING" id="608538.HTH_1258"/>
<dbReference type="RefSeq" id="WP_012963892.1">
    <property type="nucleotide sequence ID" value="NC_013799.1"/>
</dbReference>
<keyword evidence="5" id="KW-0805">Transcription regulation</keyword>
<dbReference type="KEGG" id="hth:HTH_1258"/>
<dbReference type="PANTHER" id="PTHR32248">
    <property type="entry name" value="RNA POLYMERASE SIGMA-54 FACTOR"/>
    <property type="match status" value="1"/>
</dbReference>
<comment type="similarity">
    <text evidence="1">Belongs to the sigma-54 factor family.</text>
</comment>
<evidence type="ECO:0000256" key="2">
    <source>
        <dbReference type="ARBA" id="ARBA00022478"/>
    </source>
</evidence>
<dbReference type="GO" id="GO:0006352">
    <property type="term" value="P:DNA-templated transcription initiation"/>
    <property type="evidence" value="ECO:0007669"/>
    <property type="project" value="InterPro"/>
</dbReference>
<evidence type="ECO:0000259" key="9">
    <source>
        <dbReference type="Pfam" id="PF04552"/>
    </source>
</evidence>
<proteinExistence type="inferred from homology"/>
<dbReference type="PROSITE" id="PS00718">
    <property type="entry name" value="SIGMA54_2"/>
    <property type="match status" value="1"/>
</dbReference>
<dbReference type="InterPro" id="IPR038709">
    <property type="entry name" value="RpoN_core-bd_sf"/>
</dbReference>
<evidence type="ECO:0000256" key="4">
    <source>
        <dbReference type="ARBA" id="ARBA00022695"/>
    </source>
</evidence>
<dbReference type="eggNOG" id="COG1508">
    <property type="taxonomic scope" value="Bacteria"/>
</dbReference>
<dbReference type="Gene3D" id="1.10.10.1330">
    <property type="entry name" value="RNA polymerase sigma-54 factor, core-binding domain"/>
    <property type="match status" value="1"/>
</dbReference>
<keyword evidence="12" id="KW-1185">Reference proteome</keyword>
<dbReference type="PROSITE" id="PS50044">
    <property type="entry name" value="SIGMA54_3"/>
    <property type="match status" value="1"/>
</dbReference>
<dbReference type="InterPro" id="IPR000394">
    <property type="entry name" value="RNA_pol_sigma_54"/>
</dbReference>
<keyword evidence="3" id="KW-0808">Transferase</keyword>
<dbReference type="PANTHER" id="PTHR32248:SF4">
    <property type="entry name" value="RNA POLYMERASE SIGMA-54 FACTOR"/>
    <property type="match status" value="1"/>
</dbReference>
<evidence type="ECO:0000313" key="11">
    <source>
        <dbReference type="EMBL" id="BAI69712.1"/>
    </source>
</evidence>
<feature type="domain" description="RNA polymerase sigma factor 54 core-binding" evidence="10">
    <location>
        <begin position="71"/>
        <end position="224"/>
    </location>
</feature>
<evidence type="ECO:0000256" key="7">
    <source>
        <dbReference type="ARBA" id="ARBA00023125"/>
    </source>
</evidence>
<keyword evidence="8" id="KW-0804">Transcription</keyword>
<evidence type="ECO:0000256" key="3">
    <source>
        <dbReference type="ARBA" id="ARBA00022679"/>
    </source>
</evidence>
<keyword evidence="7" id="KW-0238">DNA-binding</keyword>
<evidence type="ECO:0000256" key="5">
    <source>
        <dbReference type="ARBA" id="ARBA00023015"/>
    </source>
</evidence>
<dbReference type="Proteomes" id="UP000002574">
    <property type="component" value="Chromosome"/>
</dbReference>
<dbReference type="Gene3D" id="1.10.10.60">
    <property type="entry name" value="Homeodomain-like"/>
    <property type="match status" value="1"/>
</dbReference>
<dbReference type="PATRIC" id="fig|608538.5.peg.1276"/>
<feature type="domain" description="RNA polymerase sigma factor 54 DNA-binding" evidence="9">
    <location>
        <begin position="243"/>
        <end position="382"/>
    </location>
</feature>
<dbReference type="GO" id="GO:0000428">
    <property type="term" value="C:DNA-directed RNA polymerase complex"/>
    <property type="evidence" value="ECO:0007669"/>
    <property type="project" value="UniProtKB-KW"/>
</dbReference>
<sequence>MVRGELKTTVKPKLSLSVLLKQDVELLNKNSEQLEQILEEEEKQNPYITHVVKRTPRWFFQEQDKKPKEAVARNSLMEEISKQISLEFDHIDKEIALEILYRCDENGFFKDSIEEIARLYGVSSEYVEDIREFIMTEIEPVGVASRNLEEFIKVQLQEMYPKQVEFHERVLNAIKTGKLDEDVKEAISHLRLKPIEDEGSASAVARVDLLLEHDGENWYIFIQEDFLELQIEEDAHPQDDIEKEKLRRAKNIKLILDIRRRVLRHIGEAIVKRQEGFLLRNEPLKTLTVKEVAESSQVSMSTVSRIINSRYAKTPAGIYPLRFFFVKESKVGMSKEELMRAIKEVLQENTSISDGKVAQMLKGRGIDIARRTVAKYRKLLGLR</sequence>
<dbReference type="InterPro" id="IPR007046">
    <property type="entry name" value="RNA_pol_sigma_54_core-bd"/>
</dbReference>
<keyword evidence="4" id="KW-0548">Nucleotidyltransferase</keyword>
<dbReference type="InterPro" id="IPR007634">
    <property type="entry name" value="RNA_pol_sigma_54_DNA-bd"/>
</dbReference>
<dbReference type="AlphaFoldDB" id="D3DIR0"/>
<dbReference type="GO" id="GO:0003677">
    <property type="term" value="F:DNA binding"/>
    <property type="evidence" value="ECO:0007669"/>
    <property type="project" value="UniProtKB-KW"/>
</dbReference>
<keyword evidence="2" id="KW-0240">DNA-directed RNA polymerase</keyword>
<organism evidence="11 12">
    <name type="scientific">Hydrogenobacter thermophilus (strain DSM 6534 / IAM 12695 / TK-6)</name>
    <dbReference type="NCBI Taxonomy" id="608538"/>
    <lineage>
        <taxon>Bacteria</taxon>
        <taxon>Pseudomonadati</taxon>
        <taxon>Aquificota</taxon>
        <taxon>Aquificia</taxon>
        <taxon>Aquificales</taxon>
        <taxon>Aquificaceae</taxon>
        <taxon>Hydrogenobacter</taxon>
    </lineage>
</organism>
<dbReference type="GO" id="GO:0001216">
    <property type="term" value="F:DNA-binding transcription activator activity"/>
    <property type="evidence" value="ECO:0007669"/>
    <property type="project" value="InterPro"/>
</dbReference>
<protein>
    <submittedName>
        <fullName evidence="11">RNA polymerase sigma 54 factor</fullName>
    </submittedName>
</protein>
<dbReference type="PIRSF" id="PIRSF000774">
    <property type="entry name" value="RpoN"/>
    <property type="match status" value="1"/>
</dbReference>
<evidence type="ECO:0000259" key="10">
    <source>
        <dbReference type="Pfam" id="PF04963"/>
    </source>
</evidence>
<name>D3DIR0_HYDTT</name>
<accession>D3DIR0</accession>
<dbReference type="PRINTS" id="PR00045">
    <property type="entry name" value="SIGMA54FCT"/>
</dbReference>
<dbReference type="OrthoDB" id="9814402at2"/>
<evidence type="ECO:0000313" key="12">
    <source>
        <dbReference type="Proteomes" id="UP000002574"/>
    </source>
</evidence>
<dbReference type="GO" id="GO:0016987">
    <property type="term" value="F:sigma factor activity"/>
    <property type="evidence" value="ECO:0007669"/>
    <property type="project" value="UniProtKB-KW"/>
</dbReference>
<evidence type="ECO:0000256" key="8">
    <source>
        <dbReference type="ARBA" id="ARBA00023163"/>
    </source>
</evidence>
<evidence type="ECO:0000256" key="6">
    <source>
        <dbReference type="ARBA" id="ARBA00023082"/>
    </source>
</evidence>